<organism evidence="2 3">
    <name type="scientific">Aspergillus sclerotiicarbonarius (strain CBS 121057 / IBT 28362)</name>
    <dbReference type="NCBI Taxonomy" id="1448318"/>
    <lineage>
        <taxon>Eukaryota</taxon>
        <taxon>Fungi</taxon>
        <taxon>Dikarya</taxon>
        <taxon>Ascomycota</taxon>
        <taxon>Pezizomycotina</taxon>
        <taxon>Eurotiomycetes</taxon>
        <taxon>Eurotiomycetidae</taxon>
        <taxon>Eurotiales</taxon>
        <taxon>Aspergillaceae</taxon>
        <taxon>Aspergillus</taxon>
        <taxon>Aspergillus subgen. Circumdati</taxon>
    </lineage>
</organism>
<dbReference type="OrthoDB" id="2956254at2759"/>
<gene>
    <name evidence="2" type="ORF">BO78DRAFT_323585</name>
</gene>
<dbReference type="VEuPathDB" id="FungiDB:BO78DRAFT_323585"/>
<feature type="chain" id="PRO_5016399732" description="EGF-like domain-containing protein" evidence="1">
    <location>
        <begin position="18"/>
        <end position="99"/>
    </location>
</feature>
<evidence type="ECO:0000313" key="3">
    <source>
        <dbReference type="Proteomes" id="UP000248423"/>
    </source>
</evidence>
<dbReference type="EMBL" id="KZ826384">
    <property type="protein sequence ID" value="PYI03125.1"/>
    <property type="molecule type" value="Genomic_DNA"/>
</dbReference>
<evidence type="ECO:0008006" key="4">
    <source>
        <dbReference type="Google" id="ProtNLM"/>
    </source>
</evidence>
<keyword evidence="3" id="KW-1185">Reference proteome</keyword>
<sequence length="99" mass="10550">MHLHFWIIATLAYLATSAPPPEPATDDIVADNCGYPNGNCYDNNCHGELSSDRITCTSGPYLGCPCGYGCGRNVGPCNENGCDGRNGRCTNNYLGCNCH</sequence>
<accession>A0A319E4J7</accession>
<proteinExistence type="predicted"/>
<evidence type="ECO:0000256" key="1">
    <source>
        <dbReference type="SAM" id="SignalP"/>
    </source>
</evidence>
<evidence type="ECO:0000313" key="2">
    <source>
        <dbReference type="EMBL" id="PYI03125.1"/>
    </source>
</evidence>
<protein>
    <recommendedName>
        <fullName evidence="4">EGF-like domain-containing protein</fullName>
    </recommendedName>
</protein>
<dbReference type="AlphaFoldDB" id="A0A319E4J7"/>
<dbReference type="Proteomes" id="UP000248423">
    <property type="component" value="Unassembled WGS sequence"/>
</dbReference>
<name>A0A319E4J7_ASPSB</name>
<feature type="signal peptide" evidence="1">
    <location>
        <begin position="1"/>
        <end position="17"/>
    </location>
</feature>
<keyword evidence="1" id="KW-0732">Signal</keyword>
<reference evidence="2 3" key="1">
    <citation type="submission" date="2018-02" db="EMBL/GenBank/DDBJ databases">
        <title>The genomes of Aspergillus section Nigri reveals drivers in fungal speciation.</title>
        <authorList>
            <consortium name="DOE Joint Genome Institute"/>
            <person name="Vesth T.C."/>
            <person name="Nybo J."/>
            <person name="Theobald S."/>
            <person name="Brandl J."/>
            <person name="Frisvad J.C."/>
            <person name="Nielsen K.F."/>
            <person name="Lyhne E.K."/>
            <person name="Kogle M.E."/>
            <person name="Kuo A."/>
            <person name="Riley R."/>
            <person name="Clum A."/>
            <person name="Nolan M."/>
            <person name="Lipzen A."/>
            <person name="Salamov A."/>
            <person name="Henrissat B."/>
            <person name="Wiebenga A."/>
            <person name="De vries R.P."/>
            <person name="Grigoriev I.V."/>
            <person name="Mortensen U.H."/>
            <person name="Andersen M.R."/>
            <person name="Baker S.E."/>
        </authorList>
    </citation>
    <scope>NUCLEOTIDE SEQUENCE [LARGE SCALE GENOMIC DNA]</scope>
    <source>
        <strain evidence="2 3">CBS 121057</strain>
    </source>
</reference>